<comment type="caution">
    <text evidence="1">The sequence shown here is derived from an EMBL/GenBank/DDBJ whole genome shotgun (WGS) entry which is preliminary data.</text>
</comment>
<dbReference type="Proteomes" id="UP000269154">
    <property type="component" value="Unassembled WGS sequence"/>
</dbReference>
<organism evidence="1 2">
    <name type="scientific">Okeania hirsuta</name>
    <dbReference type="NCBI Taxonomy" id="1458930"/>
    <lineage>
        <taxon>Bacteria</taxon>
        <taxon>Bacillati</taxon>
        <taxon>Cyanobacteriota</taxon>
        <taxon>Cyanophyceae</taxon>
        <taxon>Oscillatoriophycideae</taxon>
        <taxon>Oscillatoriales</taxon>
        <taxon>Microcoleaceae</taxon>
        <taxon>Okeania</taxon>
    </lineage>
</organism>
<protein>
    <submittedName>
        <fullName evidence="1">Uncharacterized protein</fullName>
    </submittedName>
</protein>
<dbReference type="EMBL" id="RCBY01000002">
    <property type="protein sequence ID" value="RQH57530.1"/>
    <property type="molecule type" value="Genomic_DNA"/>
</dbReference>
<sequence>MDEWLHEALEKHDLKDKPGYTLNLGKYKGECSPKTKQETAPQPRIIIIGIIDRDKDVNLSEALSNAMEKRQDLSFYIKNYSLFKLD</sequence>
<name>A0A3N6PJR1_9CYAN</name>
<keyword evidence="2" id="KW-1185">Reference proteome</keyword>
<reference evidence="1 2" key="1">
    <citation type="journal article" date="2018" name="ACS Chem. Biol.">
        <title>Ketoreductase domain dysfunction expands chemodiversity: malyngamide biosynthesis in the cyanobacterium Okeania hirsuta.</title>
        <authorList>
            <person name="Moss N.A."/>
            <person name="Leao T."/>
            <person name="Rankin M."/>
            <person name="McCullough T.M."/>
            <person name="Qu P."/>
            <person name="Korobeynikov A."/>
            <person name="Smith J.L."/>
            <person name="Gerwick L."/>
            <person name="Gerwick W.H."/>
        </authorList>
    </citation>
    <scope>NUCLEOTIDE SEQUENCE [LARGE SCALE GENOMIC DNA]</scope>
    <source>
        <strain evidence="1 2">PAB10Feb10-1</strain>
    </source>
</reference>
<evidence type="ECO:0000313" key="1">
    <source>
        <dbReference type="EMBL" id="RQH57530.1"/>
    </source>
</evidence>
<evidence type="ECO:0000313" key="2">
    <source>
        <dbReference type="Proteomes" id="UP000269154"/>
    </source>
</evidence>
<gene>
    <name evidence="1" type="ORF">D5R40_00720</name>
</gene>
<dbReference type="AlphaFoldDB" id="A0A3N6PJR1"/>
<accession>A0A3N6PJR1</accession>
<proteinExistence type="predicted"/>
<dbReference type="RefSeq" id="WP_124146199.1">
    <property type="nucleotide sequence ID" value="NZ_CAWOKI010000144.1"/>
</dbReference>